<evidence type="ECO:0000313" key="2">
    <source>
        <dbReference type="EMBL" id="KYN40649.1"/>
    </source>
</evidence>
<evidence type="ECO:0000256" key="1">
    <source>
        <dbReference type="SAM" id="MobiDB-lite"/>
    </source>
</evidence>
<dbReference type="Proteomes" id="UP000078541">
    <property type="component" value="Unassembled WGS sequence"/>
</dbReference>
<feature type="region of interest" description="Disordered" evidence="1">
    <location>
        <begin position="1"/>
        <end position="20"/>
    </location>
</feature>
<sequence>MEYETTSERRNEEGPRRWESEMERFGEPLNSRGPGLEAGFVAEPVYVYAVNEVRARAGEYTRPGHPASSLQGLLSTRCGCLSLLPCPYLIPLSFTPHCLPCPPALLFPTTRIATSAESPGRGPRVHRLYGEVMKYLGSAAPGTRMGMGMRTGSCCAFQADTEYRCRGHGGWHG</sequence>
<dbReference type="EMBL" id="KQ981522">
    <property type="protein sequence ID" value="KYN40649.1"/>
    <property type="molecule type" value="Genomic_DNA"/>
</dbReference>
<organism evidence="2 3">
    <name type="scientific">Trachymyrmex septentrionalis</name>
    <dbReference type="NCBI Taxonomy" id="34720"/>
    <lineage>
        <taxon>Eukaryota</taxon>
        <taxon>Metazoa</taxon>
        <taxon>Ecdysozoa</taxon>
        <taxon>Arthropoda</taxon>
        <taxon>Hexapoda</taxon>
        <taxon>Insecta</taxon>
        <taxon>Pterygota</taxon>
        <taxon>Neoptera</taxon>
        <taxon>Endopterygota</taxon>
        <taxon>Hymenoptera</taxon>
        <taxon>Apocrita</taxon>
        <taxon>Aculeata</taxon>
        <taxon>Formicoidea</taxon>
        <taxon>Formicidae</taxon>
        <taxon>Myrmicinae</taxon>
        <taxon>Trachymyrmex</taxon>
    </lineage>
</organism>
<evidence type="ECO:0000313" key="3">
    <source>
        <dbReference type="Proteomes" id="UP000078541"/>
    </source>
</evidence>
<dbReference type="AlphaFoldDB" id="A0A195FKX8"/>
<gene>
    <name evidence="2" type="ORF">ALC56_04958</name>
</gene>
<name>A0A195FKX8_9HYME</name>
<protein>
    <submittedName>
        <fullName evidence="2">Uncharacterized protein</fullName>
    </submittedName>
</protein>
<accession>A0A195FKX8</accession>
<proteinExistence type="predicted"/>
<reference evidence="2 3" key="1">
    <citation type="submission" date="2016-03" db="EMBL/GenBank/DDBJ databases">
        <title>Trachymyrmex septentrionalis WGS genome.</title>
        <authorList>
            <person name="Nygaard S."/>
            <person name="Hu H."/>
            <person name="Boomsma J."/>
            <person name="Zhang G."/>
        </authorList>
    </citation>
    <scope>NUCLEOTIDE SEQUENCE [LARGE SCALE GENOMIC DNA]</scope>
    <source>
        <strain evidence="2">Tsep2-gDNA-1</strain>
        <tissue evidence="2">Whole body</tissue>
    </source>
</reference>
<keyword evidence="3" id="KW-1185">Reference proteome</keyword>